<evidence type="ECO:0000313" key="3">
    <source>
        <dbReference type="EMBL" id="TKV57631.1"/>
    </source>
</evidence>
<keyword evidence="1" id="KW-0812">Transmembrane</keyword>
<name>A0A4U6QC95_9ACTN</name>
<evidence type="ECO:0000259" key="2">
    <source>
        <dbReference type="Pfam" id="PF03372"/>
    </source>
</evidence>
<dbReference type="RefSeq" id="WP_137450715.1">
    <property type="nucleotide sequence ID" value="NZ_SZZH01000004.1"/>
</dbReference>
<dbReference type="InterPro" id="IPR036691">
    <property type="entry name" value="Endo/exonu/phosph_ase_sf"/>
</dbReference>
<gene>
    <name evidence="3" type="ORF">FDO65_15870</name>
</gene>
<evidence type="ECO:0000313" key="4">
    <source>
        <dbReference type="Proteomes" id="UP000306985"/>
    </source>
</evidence>
<keyword evidence="4" id="KW-1185">Reference proteome</keyword>
<proteinExistence type="predicted"/>
<dbReference type="OrthoDB" id="2340043at2"/>
<dbReference type="GO" id="GO:0004519">
    <property type="term" value="F:endonuclease activity"/>
    <property type="evidence" value="ECO:0007669"/>
    <property type="project" value="UniProtKB-KW"/>
</dbReference>
<feature type="transmembrane region" description="Helical" evidence="1">
    <location>
        <begin position="72"/>
        <end position="93"/>
    </location>
</feature>
<keyword evidence="1" id="KW-0472">Membrane</keyword>
<keyword evidence="3" id="KW-0255">Endonuclease</keyword>
<dbReference type="Proteomes" id="UP000306985">
    <property type="component" value="Unassembled WGS sequence"/>
</dbReference>
<feature type="domain" description="Endonuclease/exonuclease/phosphatase" evidence="2">
    <location>
        <begin position="119"/>
        <end position="325"/>
    </location>
</feature>
<comment type="caution">
    <text evidence="3">The sequence shown here is derived from an EMBL/GenBank/DDBJ whole genome shotgun (WGS) entry which is preliminary data.</text>
</comment>
<organism evidence="3 4">
    <name type="scientific">Nakamurella flava</name>
    <dbReference type="NCBI Taxonomy" id="2576308"/>
    <lineage>
        <taxon>Bacteria</taxon>
        <taxon>Bacillati</taxon>
        <taxon>Actinomycetota</taxon>
        <taxon>Actinomycetes</taxon>
        <taxon>Nakamurellales</taxon>
        <taxon>Nakamurellaceae</taxon>
        <taxon>Nakamurella</taxon>
    </lineage>
</organism>
<keyword evidence="3" id="KW-0378">Hydrolase</keyword>
<keyword evidence="3" id="KW-0540">Nuclease</keyword>
<dbReference type="GO" id="GO:0004527">
    <property type="term" value="F:exonuclease activity"/>
    <property type="evidence" value="ECO:0007669"/>
    <property type="project" value="UniProtKB-KW"/>
</dbReference>
<reference evidence="3 4" key="1">
    <citation type="submission" date="2019-05" db="EMBL/GenBank/DDBJ databases">
        <title>Nakamurella sp. N5BH11, whole genome shotgun sequence.</title>
        <authorList>
            <person name="Tuo L."/>
        </authorList>
    </citation>
    <scope>NUCLEOTIDE SEQUENCE [LARGE SCALE GENOMIC DNA]</scope>
    <source>
        <strain evidence="3 4">N5BH11</strain>
    </source>
</reference>
<evidence type="ECO:0000256" key="1">
    <source>
        <dbReference type="SAM" id="Phobius"/>
    </source>
</evidence>
<keyword evidence="3" id="KW-0269">Exonuclease</keyword>
<keyword evidence="1" id="KW-1133">Transmembrane helix</keyword>
<dbReference type="InterPro" id="IPR005135">
    <property type="entry name" value="Endo/exonuclease/phosphatase"/>
</dbReference>
<dbReference type="Pfam" id="PF03372">
    <property type="entry name" value="Exo_endo_phos"/>
    <property type="match status" value="1"/>
</dbReference>
<dbReference type="EMBL" id="SZZH01000004">
    <property type="protein sequence ID" value="TKV57631.1"/>
    <property type="molecule type" value="Genomic_DNA"/>
</dbReference>
<dbReference type="Gene3D" id="3.60.10.10">
    <property type="entry name" value="Endonuclease/exonuclease/phosphatase"/>
    <property type="match status" value="1"/>
</dbReference>
<feature type="transmembrane region" description="Helical" evidence="1">
    <location>
        <begin position="43"/>
        <end position="60"/>
    </location>
</feature>
<sequence length="339" mass="35170">MTPRGALRWAGAVGLGAMAAAVTRRPVRFGVAHQTGLVHAVSFRTVLGALTAGTAGMAVVGRRALRRPVLSFTAGAVAALSAGVAAGSVAALAEQGWAGHALPRRATASGEPDVVVLLLNTLMGAADAPAIVERAVAEDATVLALPECPAVLAAAVVDGLAAHGRRMQSFGTRENLWPTGETWLLVDERLGRYRQVDAPEMQLGAAVAEPDGHDGPTLAAVHPPAPMTLVGLGAWRTYVPAAVDVARSRPNAIVAGDFNTTLDHEPMADLAPYVDAATMVGRGAEGTWPARIPALLATPIDHVLVRPEVWTVLGTRTYRVGDSDHRAVVARLARTRIVS</sequence>
<protein>
    <submittedName>
        <fullName evidence="3">Endonuclease/exonuclease/phosphatase family protein</fullName>
    </submittedName>
</protein>
<dbReference type="SUPFAM" id="SSF56219">
    <property type="entry name" value="DNase I-like"/>
    <property type="match status" value="1"/>
</dbReference>
<dbReference type="AlphaFoldDB" id="A0A4U6QC95"/>
<accession>A0A4U6QC95</accession>